<dbReference type="AlphaFoldDB" id="A0AAD9RV13"/>
<comment type="caution">
    <text evidence="1">The sequence shown here is derived from an EMBL/GenBank/DDBJ whole genome shotgun (WGS) entry which is preliminary data.</text>
</comment>
<dbReference type="Proteomes" id="UP001258017">
    <property type="component" value="Unassembled WGS sequence"/>
</dbReference>
<sequence>MEIRNRKEEKKRNIYRNNRIPWFGSRKLSKEVVAWIARARANLCNLDASLAETKFISYPTCPCDCLEQNLDHMLWECVLYRKERTELVENLWKKKWKPPFRIDLLKVPELESLKCVHCFILGHKLFI</sequence>
<dbReference type="EMBL" id="JAIFRP010000013">
    <property type="protein sequence ID" value="KAK2586319.1"/>
    <property type="molecule type" value="Genomic_DNA"/>
</dbReference>
<organism evidence="1 2">
    <name type="scientific">Odynerus spinipes</name>
    <dbReference type="NCBI Taxonomy" id="1348599"/>
    <lineage>
        <taxon>Eukaryota</taxon>
        <taxon>Metazoa</taxon>
        <taxon>Ecdysozoa</taxon>
        <taxon>Arthropoda</taxon>
        <taxon>Hexapoda</taxon>
        <taxon>Insecta</taxon>
        <taxon>Pterygota</taxon>
        <taxon>Neoptera</taxon>
        <taxon>Endopterygota</taxon>
        <taxon>Hymenoptera</taxon>
        <taxon>Apocrita</taxon>
        <taxon>Aculeata</taxon>
        <taxon>Vespoidea</taxon>
        <taxon>Vespidae</taxon>
        <taxon>Eumeninae</taxon>
        <taxon>Odynerus</taxon>
    </lineage>
</organism>
<proteinExistence type="predicted"/>
<protein>
    <submittedName>
        <fullName evidence="1">Uncharacterized protein</fullName>
    </submittedName>
</protein>
<accession>A0AAD9RV13</accession>
<keyword evidence="2" id="KW-1185">Reference proteome</keyword>
<evidence type="ECO:0000313" key="1">
    <source>
        <dbReference type="EMBL" id="KAK2586319.1"/>
    </source>
</evidence>
<name>A0AAD9RV13_9HYME</name>
<reference evidence="1" key="2">
    <citation type="journal article" date="2023" name="Commun. Biol.">
        <title>Intrasexual cuticular hydrocarbon dimorphism in a wasp sheds light on hydrocarbon biosynthesis genes in Hymenoptera.</title>
        <authorList>
            <person name="Moris V.C."/>
            <person name="Podsiadlowski L."/>
            <person name="Martin S."/>
            <person name="Oeyen J.P."/>
            <person name="Donath A."/>
            <person name="Petersen M."/>
            <person name="Wilbrandt J."/>
            <person name="Misof B."/>
            <person name="Liedtke D."/>
            <person name="Thamm M."/>
            <person name="Scheiner R."/>
            <person name="Schmitt T."/>
            <person name="Niehuis O."/>
        </authorList>
    </citation>
    <scope>NUCLEOTIDE SEQUENCE</scope>
    <source>
        <strain evidence="1">GBR_01_08_01A</strain>
    </source>
</reference>
<gene>
    <name evidence="1" type="ORF">KPH14_010619</name>
</gene>
<reference evidence="1" key="1">
    <citation type="submission" date="2021-08" db="EMBL/GenBank/DDBJ databases">
        <authorList>
            <person name="Misof B."/>
            <person name="Oliver O."/>
            <person name="Podsiadlowski L."/>
            <person name="Donath A."/>
            <person name="Peters R."/>
            <person name="Mayer C."/>
            <person name="Rust J."/>
            <person name="Gunkel S."/>
            <person name="Lesny P."/>
            <person name="Martin S."/>
            <person name="Oeyen J.P."/>
            <person name="Petersen M."/>
            <person name="Panagiotis P."/>
            <person name="Wilbrandt J."/>
            <person name="Tanja T."/>
        </authorList>
    </citation>
    <scope>NUCLEOTIDE SEQUENCE</scope>
    <source>
        <strain evidence="1">GBR_01_08_01A</strain>
        <tissue evidence="1">Thorax + abdomen</tissue>
    </source>
</reference>
<evidence type="ECO:0000313" key="2">
    <source>
        <dbReference type="Proteomes" id="UP001258017"/>
    </source>
</evidence>